<evidence type="ECO:0000313" key="3">
    <source>
        <dbReference type="EMBL" id="ASP40957.1"/>
    </source>
</evidence>
<dbReference type="SUPFAM" id="SSF141868">
    <property type="entry name" value="EAL domain-like"/>
    <property type="match status" value="1"/>
</dbReference>
<reference evidence="3 4" key="1">
    <citation type="submission" date="2017-07" db="EMBL/GenBank/DDBJ databases">
        <title>Annotated genome sequence of Bacterioplanes sanyensis isolated from Red Sea.</title>
        <authorList>
            <person name="Rehman Z.U."/>
        </authorList>
    </citation>
    <scope>NUCLEOTIDE SEQUENCE [LARGE SCALE GENOMIC DNA]</scope>
    <source>
        <strain evidence="3 4">NV9</strain>
    </source>
</reference>
<dbReference type="EMBL" id="CP022530">
    <property type="protein sequence ID" value="ASP40957.1"/>
    <property type="molecule type" value="Genomic_DNA"/>
</dbReference>
<dbReference type="InterPro" id="IPR052340">
    <property type="entry name" value="RNase_Y/CdgJ"/>
</dbReference>
<accession>A0A222FPN1</accession>
<protein>
    <submittedName>
        <fullName evidence="3">Signal transduction protein</fullName>
    </submittedName>
</protein>
<dbReference type="Gene3D" id="3.20.20.450">
    <property type="entry name" value="EAL domain"/>
    <property type="match status" value="1"/>
</dbReference>
<dbReference type="OrthoDB" id="9804751at2"/>
<dbReference type="PIRSF" id="PIRSF003180">
    <property type="entry name" value="DiGMPpdiest_YuxH"/>
    <property type="match status" value="1"/>
</dbReference>
<dbReference type="PANTHER" id="PTHR33525">
    <property type="match status" value="1"/>
</dbReference>
<dbReference type="Pfam" id="PF00563">
    <property type="entry name" value="EAL"/>
    <property type="match status" value="1"/>
</dbReference>
<dbReference type="SMART" id="SM00052">
    <property type="entry name" value="EAL"/>
    <property type="match status" value="1"/>
</dbReference>
<keyword evidence="4" id="KW-1185">Reference proteome</keyword>
<dbReference type="KEGG" id="bsan:CHH28_15685"/>
<dbReference type="InterPro" id="IPR001633">
    <property type="entry name" value="EAL_dom"/>
</dbReference>
<feature type="domain" description="HDOD" evidence="2">
    <location>
        <begin position="183"/>
        <end position="372"/>
    </location>
</feature>
<gene>
    <name evidence="3" type="ORF">CHH28_15685</name>
</gene>
<dbReference type="Pfam" id="PF08668">
    <property type="entry name" value="HDOD"/>
    <property type="match status" value="1"/>
</dbReference>
<dbReference type="InterPro" id="IPR035919">
    <property type="entry name" value="EAL_sf"/>
</dbReference>
<organism evidence="3 4">
    <name type="scientific">Bacterioplanes sanyensis</name>
    <dbReference type="NCBI Taxonomy" id="1249553"/>
    <lineage>
        <taxon>Bacteria</taxon>
        <taxon>Pseudomonadati</taxon>
        <taxon>Pseudomonadota</taxon>
        <taxon>Gammaproteobacteria</taxon>
        <taxon>Oceanospirillales</taxon>
        <taxon>Oceanospirillaceae</taxon>
        <taxon>Bacterioplanes</taxon>
    </lineage>
</organism>
<dbReference type="Gene3D" id="1.10.3210.10">
    <property type="entry name" value="Hypothetical protein af1432"/>
    <property type="match status" value="1"/>
</dbReference>
<dbReference type="PROSITE" id="PS50883">
    <property type="entry name" value="EAL"/>
    <property type="match status" value="1"/>
</dbReference>
<dbReference type="AlphaFoldDB" id="A0A222FPN1"/>
<name>A0A222FPN1_9GAMM</name>
<dbReference type="Proteomes" id="UP000202440">
    <property type="component" value="Chromosome"/>
</dbReference>
<proteinExistence type="predicted"/>
<evidence type="ECO:0000313" key="4">
    <source>
        <dbReference type="Proteomes" id="UP000202440"/>
    </source>
</evidence>
<dbReference type="PANTHER" id="PTHR33525:SF4">
    <property type="entry name" value="CYCLIC DI-GMP PHOSPHODIESTERASE CDGJ"/>
    <property type="match status" value="1"/>
</dbReference>
<dbReference type="InterPro" id="IPR013976">
    <property type="entry name" value="HDOD"/>
</dbReference>
<dbReference type="SUPFAM" id="SSF109604">
    <property type="entry name" value="HD-domain/PDEase-like"/>
    <property type="match status" value="1"/>
</dbReference>
<dbReference type="PROSITE" id="PS51833">
    <property type="entry name" value="HDOD"/>
    <property type="match status" value="1"/>
</dbReference>
<evidence type="ECO:0000259" key="2">
    <source>
        <dbReference type="PROSITE" id="PS51833"/>
    </source>
</evidence>
<feature type="domain" description="EAL" evidence="1">
    <location>
        <begin position="1"/>
        <end position="189"/>
    </location>
</feature>
<dbReference type="InterPro" id="IPR014408">
    <property type="entry name" value="dGMP_Pdiesterase_EAL/HD-GYP"/>
</dbReference>
<sequence length="395" mass="44878">MVAYELLYRPLPPLDQQAQVLSGDQATRDVMVSAFHDLGIQQVTGGLPAYINFTEHWLQNPPLLPPDALVAEVIEYTEATAPNIEALQRLRHYGYRVALDDFSATEAQTLMLPLADIVKVDLRLIDDLQQVEILFKRHFDERQIWLAEKVENHEEFEFCRELGFSLFQGYFFDRPKPLFGKRLADNKVAVLQLLQVLNQPDVNIDSVVTLLHSEPQLSFKLLQLVNSAAVGCVTTISSIRHALVLVGLDRIRSWTNILALGRLDDKPMALREQALVRAHCCQLLAERAGLEADAAFTLGLFSLLDAFTDLPMSDICQRLRFSHELSQALLQQQGHYGWLLRTLHCIERGAWDQLEWPLLQGHTIDRAVLHHSYRQAIDDTRALLLQLGDINPDNQ</sequence>
<evidence type="ECO:0000259" key="1">
    <source>
        <dbReference type="PROSITE" id="PS50883"/>
    </source>
</evidence>